<dbReference type="EMBL" id="MWIO01000078">
    <property type="protein sequence ID" value="THD04345.1"/>
    <property type="molecule type" value="Genomic_DNA"/>
</dbReference>
<name>A0A4S3K7Y4_9GAMM</name>
<dbReference type="Proteomes" id="UP000306317">
    <property type="component" value="Unassembled WGS sequence"/>
</dbReference>
<evidence type="ECO:0000313" key="2">
    <source>
        <dbReference type="Proteomes" id="UP000306317"/>
    </source>
</evidence>
<accession>A0A4S3K7Y4</accession>
<protein>
    <submittedName>
        <fullName evidence="1">Uncharacterized protein</fullName>
    </submittedName>
</protein>
<gene>
    <name evidence="1" type="ORF">B1991_17430</name>
</gene>
<sequence>MFHLRGADAFQQRAGGFVFGVLRYQLAGEGGFEDVFALGGGLLERKLNCQFLLLDALDLGVDLFHQSSLLVNCWDGDHQRKEAVLCQVQTAVIYARLQFVNFVYHVRRV</sequence>
<dbReference type="AlphaFoldDB" id="A0A4S3K7Y4"/>
<evidence type="ECO:0000313" key="1">
    <source>
        <dbReference type="EMBL" id="THD04345.1"/>
    </source>
</evidence>
<proteinExistence type="predicted"/>
<keyword evidence="2" id="KW-1185">Reference proteome</keyword>
<organism evidence="1 2">
    <name type="scientific">Rhodanobacter lindaniclasticus</name>
    <dbReference type="NCBI Taxonomy" id="75310"/>
    <lineage>
        <taxon>Bacteria</taxon>
        <taxon>Pseudomonadati</taxon>
        <taxon>Pseudomonadota</taxon>
        <taxon>Gammaproteobacteria</taxon>
        <taxon>Lysobacterales</taxon>
        <taxon>Rhodanobacteraceae</taxon>
        <taxon>Rhodanobacter</taxon>
    </lineage>
</organism>
<comment type="caution">
    <text evidence="1">The sequence shown here is derived from an EMBL/GenBank/DDBJ whole genome shotgun (WGS) entry which is preliminary data.</text>
</comment>
<reference evidence="1 2" key="1">
    <citation type="submission" date="2017-02" db="EMBL/GenBank/DDBJ databases">
        <title>Whole genome sequencing of Rhodanobacter lindaniclasticus DSM 17932.</title>
        <authorList>
            <person name="Kumar S."/>
            <person name="Patil P."/>
            <person name="Patil P.B."/>
        </authorList>
    </citation>
    <scope>NUCLEOTIDE SEQUENCE [LARGE SCALE GENOMIC DNA]</scope>
    <source>
        <strain evidence="1 2">DSM 17932</strain>
    </source>
</reference>